<gene>
    <name evidence="1" type="ORF">DSM106044_01589</name>
</gene>
<dbReference type="EMBL" id="QGQD01000036">
    <property type="protein sequence ID" value="TLD01608.1"/>
    <property type="molecule type" value="Genomic_DNA"/>
</dbReference>
<keyword evidence="2" id="KW-1185">Reference proteome</keyword>
<reference evidence="1 2" key="1">
    <citation type="journal article" date="2019" name="Anaerobe">
        <title>Detection of Robinsoniella peoriensis in multiple bone samples of a trauma patient.</title>
        <authorList>
            <person name="Schrottner P."/>
            <person name="Hartwich K."/>
            <person name="Bunk B."/>
            <person name="Schober I."/>
            <person name="Helbig S."/>
            <person name="Rudolph W.W."/>
            <person name="Gunzer F."/>
        </authorList>
    </citation>
    <scope>NUCLEOTIDE SEQUENCE [LARGE SCALE GENOMIC DNA]</scope>
    <source>
        <strain evidence="1 2">DSM 106044</strain>
    </source>
</reference>
<proteinExistence type="predicted"/>
<name>A0A4V6HS52_9FIRM</name>
<sequence>MISTPHCTNGRYQDLSSKINQKYDTLFQSVKALFPRENSAFI</sequence>
<accession>A0A4V6HS52</accession>
<protein>
    <submittedName>
        <fullName evidence="1">Uncharacterized protein</fullName>
    </submittedName>
</protein>
<dbReference type="Proteomes" id="UP000306509">
    <property type="component" value="Unassembled WGS sequence"/>
</dbReference>
<evidence type="ECO:0000313" key="1">
    <source>
        <dbReference type="EMBL" id="TLD01608.1"/>
    </source>
</evidence>
<evidence type="ECO:0000313" key="2">
    <source>
        <dbReference type="Proteomes" id="UP000306509"/>
    </source>
</evidence>
<comment type="caution">
    <text evidence="1">The sequence shown here is derived from an EMBL/GenBank/DDBJ whole genome shotgun (WGS) entry which is preliminary data.</text>
</comment>
<dbReference type="AlphaFoldDB" id="A0A4V6HS52"/>
<organism evidence="1 2">
    <name type="scientific">Robinsoniella peoriensis</name>
    <dbReference type="NCBI Taxonomy" id="180332"/>
    <lineage>
        <taxon>Bacteria</taxon>
        <taxon>Bacillati</taxon>
        <taxon>Bacillota</taxon>
        <taxon>Clostridia</taxon>
        <taxon>Lachnospirales</taxon>
        <taxon>Lachnospiraceae</taxon>
        <taxon>Robinsoniella</taxon>
    </lineage>
</organism>
<dbReference type="RefSeq" id="WP_274595928.1">
    <property type="nucleotide sequence ID" value="NZ_QGQD01000036.1"/>
</dbReference>